<dbReference type="CDD" id="cd02440">
    <property type="entry name" value="AdoMet_MTases"/>
    <property type="match status" value="1"/>
</dbReference>
<feature type="domain" description="Methyltransferase" evidence="5">
    <location>
        <begin position="60"/>
        <end position="154"/>
    </location>
</feature>
<dbReference type="OrthoDB" id="9779941at2"/>
<dbReference type="PANTHER" id="PTHR43861">
    <property type="entry name" value="TRANS-ACONITATE 2-METHYLTRANSFERASE-RELATED"/>
    <property type="match status" value="1"/>
</dbReference>
<reference evidence="6 7" key="1">
    <citation type="submission" date="2019-02" db="EMBL/GenBank/DDBJ databases">
        <authorList>
            <person name="Manzano-Marin A."/>
            <person name="Manzano-Marin A."/>
        </authorList>
    </citation>
    <scope>NUCLEOTIDE SEQUENCE [LARGE SCALE GENOMIC DNA]</scope>
    <source>
        <strain evidence="6 7">ErCipiceae</strain>
    </source>
</reference>
<protein>
    <recommendedName>
        <fullName evidence="3">Carboxy-S-adenosyl-L-methionine synthase</fullName>
        <shortName evidence="3">Cx-SAM synthase</shortName>
        <ecNumber evidence="3">2.1.3.-</ecNumber>
    </recommendedName>
</protein>
<comment type="function">
    <text evidence="3">Catalyzes the conversion of S-adenosyl-L-methionine (SAM) to carboxy-S-adenosyl-L-methionine (Cx-SAM).</text>
</comment>
<dbReference type="NCBIfam" id="NF011995">
    <property type="entry name" value="PRK15451.1"/>
    <property type="match status" value="1"/>
</dbReference>
<evidence type="ECO:0000256" key="1">
    <source>
        <dbReference type="ARBA" id="ARBA00022679"/>
    </source>
</evidence>
<dbReference type="HAMAP" id="MF_01589">
    <property type="entry name" value="Cx_SAM_synthase"/>
    <property type="match status" value="1"/>
</dbReference>
<dbReference type="AlphaFoldDB" id="A0A803FU40"/>
<comment type="catalytic activity">
    <reaction evidence="3">
        <text>prephenate + S-adenosyl-L-methionine = carboxy-S-adenosyl-L-methionine + 3-phenylpyruvate + H2O</text>
        <dbReference type="Rhea" id="RHEA:51692"/>
        <dbReference type="ChEBI" id="CHEBI:15377"/>
        <dbReference type="ChEBI" id="CHEBI:18005"/>
        <dbReference type="ChEBI" id="CHEBI:29934"/>
        <dbReference type="ChEBI" id="CHEBI:59789"/>
        <dbReference type="ChEBI" id="CHEBI:134278"/>
    </reaction>
</comment>
<dbReference type="EC" id="2.1.3.-" evidence="3"/>
<dbReference type="PIRSF" id="PIRSF006325">
    <property type="entry name" value="MeTrfase_bac"/>
    <property type="match status" value="1"/>
</dbReference>
<dbReference type="InterPro" id="IPR041698">
    <property type="entry name" value="Methyltransf_25"/>
</dbReference>
<keyword evidence="2 3" id="KW-0949">S-adenosyl-L-methionine</keyword>
<feature type="binding site" evidence="3 4">
    <location>
        <position position="132"/>
    </location>
    <ligand>
        <name>S-adenosyl-L-methionine</name>
        <dbReference type="ChEBI" id="CHEBI:59789"/>
    </ligand>
</feature>
<evidence type="ECO:0000313" key="6">
    <source>
        <dbReference type="EMBL" id="VFP88467.1"/>
    </source>
</evidence>
<evidence type="ECO:0000313" key="7">
    <source>
        <dbReference type="Proteomes" id="UP000294289"/>
    </source>
</evidence>
<evidence type="ECO:0000256" key="2">
    <source>
        <dbReference type="ARBA" id="ARBA00022691"/>
    </source>
</evidence>
<gene>
    <name evidence="3 6" type="primary">cmoA</name>
    <name evidence="6" type="ORF">ERCIPICE3303_477</name>
</gene>
<feature type="binding site" evidence="3 4">
    <location>
        <begin position="89"/>
        <end position="90"/>
    </location>
    <ligand>
        <name>S-adenosyl-L-methionine</name>
        <dbReference type="ChEBI" id="CHEBI:59789"/>
    </ligand>
</feature>
<proteinExistence type="inferred from homology"/>
<comment type="subunit">
    <text evidence="3">Homodimer.</text>
</comment>
<dbReference type="Pfam" id="PF13649">
    <property type="entry name" value="Methyltransf_25"/>
    <property type="match status" value="1"/>
</dbReference>
<dbReference type="Proteomes" id="UP000294289">
    <property type="component" value="Chromosome"/>
</dbReference>
<feature type="binding site" evidence="3 4">
    <location>
        <position position="39"/>
    </location>
    <ligand>
        <name>S-adenosyl-L-methionine</name>
        <dbReference type="ChEBI" id="CHEBI:59789"/>
    </ligand>
</feature>
<comment type="caution">
    <text evidence="3">Lacks conserved residue(s) required for the propagation of feature annotation.</text>
</comment>
<dbReference type="GO" id="GO:0016743">
    <property type="term" value="F:carboxyl- or carbamoyltransferase activity"/>
    <property type="evidence" value="ECO:0007669"/>
    <property type="project" value="UniProtKB-UniRule"/>
</dbReference>
<dbReference type="GO" id="GO:1904047">
    <property type="term" value="F:S-adenosyl-L-methionine binding"/>
    <property type="evidence" value="ECO:0007669"/>
    <property type="project" value="UniProtKB-UniRule"/>
</dbReference>
<name>A0A803FU40_9GAMM</name>
<feature type="binding site" evidence="3 4">
    <location>
        <begin position="64"/>
        <end position="66"/>
    </location>
    <ligand>
        <name>S-adenosyl-L-methionine</name>
        <dbReference type="ChEBI" id="CHEBI:59789"/>
    </ligand>
</feature>
<dbReference type="NCBIfam" id="TIGR00740">
    <property type="entry name" value="carboxy-S-adenosyl-L-methionine synthase CmoA"/>
    <property type="match status" value="1"/>
</dbReference>
<evidence type="ECO:0000259" key="5">
    <source>
        <dbReference type="Pfam" id="PF13649"/>
    </source>
</evidence>
<feature type="binding site" evidence="3 4">
    <location>
        <begin position="117"/>
        <end position="118"/>
    </location>
    <ligand>
        <name>S-adenosyl-L-methionine</name>
        <dbReference type="ChEBI" id="CHEBI:59789"/>
    </ligand>
</feature>
<dbReference type="Gene3D" id="3.40.50.150">
    <property type="entry name" value="Vaccinia Virus protein VP39"/>
    <property type="match status" value="1"/>
</dbReference>
<dbReference type="GO" id="GO:0002098">
    <property type="term" value="P:tRNA wobble uridine modification"/>
    <property type="evidence" value="ECO:0007669"/>
    <property type="project" value="InterPro"/>
</dbReference>
<dbReference type="PANTHER" id="PTHR43861:SF2">
    <property type="entry name" value="CARBOXY-S-ADENOSYL-L-METHIONINE SYNTHASE"/>
    <property type="match status" value="1"/>
</dbReference>
<keyword evidence="1 3" id="KW-0808">Transferase</keyword>
<evidence type="ECO:0000256" key="4">
    <source>
        <dbReference type="PIRSR" id="PIRSR006325-1"/>
    </source>
</evidence>
<accession>A0A803FU40</accession>
<dbReference type="InterPro" id="IPR029063">
    <property type="entry name" value="SAM-dependent_MTases_sf"/>
</dbReference>
<dbReference type="EMBL" id="LR217737">
    <property type="protein sequence ID" value="VFP88467.1"/>
    <property type="molecule type" value="Genomic_DNA"/>
</dbReference>
<sequence length="246" mass="28240">MYKRDTLFALPLEKLGDWKFDKEIVEVFPDMIERSIPGYSDLISMIGILSRHCVQNNSLIYDLGCSLGAATLSVKKNIQAIGCKIIAVDNSPYMVDRCRHHINIVNCNTPVEIIMMDICKVSIHNASLVLLNFTLQFIPIEDRQRLLDSIWRGMNLKGVLVLSEKLSFSDKEIEALLLKTHYDFKRDNGYSALEIQQKNRMLNKVMITENLETHKKRLDIAGFEHHNLWFQSINFGSLLALKSNIN</sequence>
<dbReference type="RefSeq" id="WP_157991114.1">
    <property type="nucleotide sequence ID" value="NZ_LR217737.1"/>
</dbReference>
<dbReference type="SUPFAM" id="SSF53335">
    <property type="entry name" value="S-adenosyl-L-methionine-dependent methyltransferases"/>
    <property type="match status" value="1"/>
</dbReference>
<dbReference type="InterPro" id="IPR005271">
    <property type="entry name" value="CmoA"/>
</dbReference>
<comment type="similarity">
    <text evidence="3">Belongs to the class I-like SAM-binding methyltransferase superfamily. Cx-SAM synthase family.</text>
</comment>
<organism evidence="6 7">
    <name type="scientific">Candidatus Erwinia haradaeae</name>
    <dbReference type="NCBI Taxonomy" id="1922217"/>
    <lineage>
        <taxon>Bacteria</taxon>
        <taxon>Pseudomonadati</taxon>
        <taxon>Pseudomonadota</taxon>
        <taxon>Gammaproteobacteria</taxon>
        <taxon>Enterobacterales</taxon>
        <taxon>Erwiniaceae</taxon>
        <taxon>Erwinia</taxon>
    </lineage>
</organism>
<evidence type="ECO:0000256" key="3">
    <source>
        <dbReference type="HAMAP-Rule" id="MF_01589"/>
    </source>
</evidence>